<protein>
    <recommendedName>
        <fullName evidence="5">Lipid II isoglutaminyl synthase (glutamine-hydrolyzing) subunit MurT</fullName>
        <ecNumber evidence="5">6.3.5.13</ecNumber>
    </recommendedName>
</protein>
<keyword evidence="4 5" id="KW-0067">ATP-binding</keyword>
<name>A0A8S0VWB9_9FIRM</name>
<dbReference type="PROSITE" id="PS01011">
    <property type="entry name" value="FOLYLPOLYGLU_SYNT_1"/>
    <property type="match status" value="1"/>
</dbReference>
<comment type="catalytic activity">
    <reaction evidence="5">
        <text>beta-D-GlcNAc-(1-&gt;4)-Mur2Ac(oyl-L-Ala-gamma-D-Glu-L-Lys-D-Ala-D-Ala)-di-trans,octa-cis-undecaprenyl diphosphate + ATP = beta-D-GlcNAc-(1-&gt;4)-Mur2Ac(oyl-L-Ala-gamma-D-O-P-Glu-L-Lys-D-Ala-D-Ala)-di-trans,octa-cis-undecaprenyl diphosphate + ADP</text>
        <dbReference type="Rhea" id="RHEA:59488"/>
        <dbReference type="ChEBI" id="CHEBI:30616"/>
        <dbReference type="ChEBI" id="CHEBI:60033"/>
        <dbReference type="ChEBI" id="CHEBI:143132"/>
        <dbReference type="ChEBI" id="CHEBI:456216"/>
    </reaction>
</comment>
<dbReference type="Proteomes" id="UP000836597">
    <property type="component" value="Chromosome"/>
</dbReference>
<feature type="binding site" evidence="5">
    <location>
        <position position="246"/>
    </location>
    <ligand>
        <name>Zn(2+)</name>
        <dbReference type="ChEBI" id="CHEBI:29105"/>
    </ligand>
</feature>
<feature type="binding site" evidence="5">
    <location>
        <position position="249"/>
    </location>
    <ligand>
        <name>Zn(2+)</name>
        <dbReference type="ChEBI" id="CHEBI:29105"/>
    </ligand>
</feature>
<dbReference type="PANTHER" id="PTHR23135">
    <property type="entry name" value="MUR LIGASE FAMILY MEMBER"/>
    <property type="match status" value="1"/>
</dbReference>
<dbReference type="GO" id="GO:0004326">
    <property type="term" value="F:tetrahydrofolylpolyglutamate synthase activity"/>
    <property type="evidence" value="ECO:0007669"/>
    <property type="project" value="InterPro"/>
</dbReference>
<evidence type="ECO:0000259" key="6">
    <source>
        <dbReference type="Pfam" id="PF08245"/>
    </source>
</evidence>
<dbReference type="GO" id="GO:0140282">
    <property type="term" value="F:carbon-nitrogen ligase activity on lipid II"/>
    <property type="evidence" value="ECO:0007669"/>
    <property type="project" value="UniProtKB-UniRule"/>
</dbReference>
<evidence type="ECO:0000256" key="5">
    <source>
        <dbReference type="HAMAP-Rule" id="MF_02214"/>
    </source>
</evidence>
<dbReference type="GO" id="GO:0005524">
    <property type="term" value="F:ATP binding"/>
    <property type="evidence" value="ECO:0007669"/>
    <property type="project" value="UniProtKB-UniRule"/>
</dbReference>
<feature type="active site" evidence="5">
    <location>
        <position position="374"/>
    </location>
</feature>
<dbReference type="InterPro" id="IPR013221">
    <property type="entry name" value="Mur_ligase_cen"/>
</dbReference>
<keyword evidence="5" id="KW-0573">Peptidoglycan synthesis</keyword>
<feature type="domain" description="Mur ligase central" evidence="6">
    <location>
        <begin position="58"/>
        <end position="179"/>
    </location>
</feature>
<evidence type="ECO:0000256" key="3">
    <source>
        <dbReference type="ARBA" id="ARBA00022741"/>
    </source>
</evidence>
<keyword evidence="5" id="KW-0862">Zinc</keyword>
<dbReference type="Proteomes" id="UP001071230">
    <property type="component" value="Unassembled WGS sequence"/>
</dbReference>
<dbReference type="InterPro" id="IPR043703">
    <property type="entry name" value="Lipid_II_synth_MurT"/>
</dbReference>
<keyword evidence="3 5" id="KW-0547">Nucleotide-binding</keyword>
<dbReference type="GO" id="GO:0008360">
    <property type="term" value="P:regulation of cell shape"/>
    <property type="evidence" value="ECO:0007669"/>
    <property type="project" value="UniProtKB-KW"/>
</dbReference>
<dbReference type="Gene3D" id="3.40.1190.10">
    <property type="entry name" value="Mur-like, catalytic domain"/>
    <property type="match status" value="1"/>
</dbReference>
<dbReference type="AlphaFoldDB" id="A0A8S0VWB9"/>
<dbReference type="KEGG" id="aacx:DEACI_1346"/>
<dbReference type="PANTHER" id="PTHR23135:SF7">
    <property type="entry name" value="LIPID II ISOGLUTAMINYL SYNTHASE (GLUTAMINE-HYDROLYZING) SUBUNIT MURT"/>
    <property type="match status" value="1"/>
</dbReference>
<keyword evidence="5" id="KW-0133">Cell shape</keyword>
<evidence type="ECO:0000313" key="8">
    <source>
        <dbReference type="EMBL" id="CAA7600693.1"/>
    </source>
</evidence>
<comment type="pathway">
    <text evidence="1 5">Cell wall biogenesis; peptidoglycan biosynthesis.</text>
</comment>
<dbReference type="GO" id="GO:0009252">
    <property type="term" value="P:peptidoglycan biosynthetic process"/>
    <property type="evidence" value="ECO:0007669"/>
    <property type="project" value="UniProtKB-UniRule"/>
</dbReference>
<feature type="domain" description="Lipid II isoglutaminyl synthase (glutamine-hydrolyzing) subunit MurT C-terminal" evidence="7">
    <location>
        <begin position="337"/>
        <end position="456"/>
    </location>
</feature>
<keyword evidence="5" id="KW-0479">Metal-binding</keyword>
<dbReference type="Pfam" id="PF08245">
    <property type="entry name" value="Mur_ligase_M"/>
    <property type="match status" value="1"/>
</dbReference>
<accession>A0A8S0VWB9</accession>
<dbReference type="InterPro" id="IPR018109">
    <property type="entry name" value="Folylpolyglutamate_synth_CS"/>
</dbReference>
<evidence type="ECO:0000313" key="9">
    <source>
        <dbReference type="EMBL" id="CEJ09474.1"/>
    </source>
</evidence>
<comment type="similarity">
    <text evidence="5">Belongs to the MurCDEF family. MurT subfamily.</text>
</comment>
<dbReference type="Pfam" id="PF08353">
    <property type="entry name" value="MurT_C"/>
    <property type="match status" value="1"/>
</dbReference>
<evidence type="ECO:0000256" key="4">
    <source>
        <dbReference type="ARBA" id="ARBA00022840"/>
    </source>
</evidence>
<evidence type="ECO:0000256" key="1">
    <source>
        <dbReference type="ARBA" id="ARBA00004752"/>
    </source>
</evidence>
<proteinExistence type="inferred from homology"/>
<sequence>MKRTWRFYAAVWAGKLSGALLKLLGRTGTTLPGAVAQRLDPACIAHLGASLPEGVLLVTGTNGKTTTANLLANILRAAGKDFAFNQAGANLVTGITGALLQDTGWSGRLRVPLALLEVDEATVPKVCAQITPRLAIITNFFRDQLDRYGELDTTVRLVRNALPRATALVLNADDPLVAQFGIGRSDKRAADPSGVMHQGVIYYGVERIPESSAVSGETREARFCPLCGAPLEYTLFHYGQLGLFACPSCSFRRPLPHLQAQQVRMEEGKLYFRVGVNAYEVALQGYYNLYNALAAVAAAVQLDIDGEAIARGLREFVPQAGRMERFLLLEGEVTLALVKNPTGFNQVIHTVLNGGAAGIRLLIAINDLAADGRDVSWLWDVDFERLGAAAEAGEGRVDLVVCTGLRAEDMALRLKYAGVPEDRLRIEHSAEKALALVSAGRGGREAVYVLPTYTMLFPLRTLLEAAAAHTGRGLSAEGRASA</sequence>
<dbReference type="RefSeq" id="WP_240984332.1">
    <property type="nucleotide sequence ID" value="NZ_CDGJ01000132.1"/>
</dbReference>
<comment type="function">
    <text evidence="5">The lipid II isoglutaminyl synthase complex catalyzes the formation of alpha-D-isoglutamine in the cell wall lipid II stem peptide. The MurT subunit catalyzes the ATP-dependent amidation of D-glutamate residue of lipid II, converting it to an isoglutamine residue.</text>
</comment>
<reference evidence="8" key="2">
    <citation type="submission" date="2020-01" db="EMBL/GenBank/DDBJ databases">
        <authorList>
            <person name="Hornung B."/>
        </authorList>
    </citation>
    <scope>NUCLEOTIDE SEQUENCE</scope>
    <source>
        <strain evidence="8">PacBioINE</strain>
    </source>
</reference>
<evidence type="ECO:0000313" key="10">
    <source>
        <dbReference type="Proteomes" id="UP001071230"/>
    </source>
</evidence>
<dbReference type="InterPro" id="IPR013564">
    <property type="entry name" value="MurT_C"/>
</dbReference>
<feature type="binding site" evidence="5">
    <location>
        <position position="224"/>
    </location>
    <ligand>
        <name>Zn(2+)</name>
        <dbReference type="ChEBI" id="CHEBI:29105"/>
    </ligand>
</feature>
<keyword evidence="2 5" id="KW-0436">Ligase</keyword>
<keyword evidence="10" id="KW-1185">Reference proteome</keyword>
<organism evidence="8">
    <name type="scientific">Acididesulfobacillus acetoxydans</name>
    <dbReference type="NCBI Taxonomy" id="1561005"/>
    <lineage>
        <taxon>Bacteria</taxon>
        <taxon>Bacillati</taxon>
        <taxon>Bacillota</taxon>
        <taxon>Clostridia</taxon>
        <taxon>Eubacteriales</taxon>
        <taxon>Peptococcaceae</taxon>
        <taxon>Acididesulfobacillus</taxon>
    </lineage>
</organism>
<dbReference type="HAMAP" id="MF_02214">
    <property type="entry name" value="Lipid_II_synth_MurT"/>
    <property type="match status" value="1"/>
</dbReference>
<dbReference type="EMBL" id="CDGJ01000132">
    <property type="protein sequence ID" value="CEJ09474.1"/>
    <property type="molecule type" value="Genomic_DNA"/>
</dbReference>
<dbReference type="GO" id="GO:0071555">
    <property type="term" value="P:cell wall organization"/>
    <property type="evidence" value="ECO:0007669"/>
    <property type="project" value="UniProtKB-KW"/>
</dbReference>
<gene>
    <name evidence="5" type="primary">murT</name>
    <name evidence="8" type="ORF">DEACI_1346</name>
    <name evidence="9" type="ORF">DEACI_3958</name>
</gene>
<comment type="subunit">
    <text evidence="5">Forms a heterodimer with GatD.</text>
</comment>
<dbReference type="EC" id="6.3.5.13" evidence="5"/>
<evidence type="ECO:0000256" key="2">
    <source>
        <dbReference type="ARBA" id="ARBA00022598"/>
    </source>
</evidence>
<keyword evidence="5" id="KW-0961">Cell wall biogenesis/degradation</keyword>
<dbReference type="SUPFAM" id="SSF53623">
    <property type="entry name" value="MurD-like peptide ligases, catalytic domain"/>
    <property type="match status" value="1"/>
</dbReference>
<dbReference type="InterPro" id="IPR036565">
    <property type="entry name" value="Mur-like_cat_sf"/>
</dbReference>
<dbReference type="GO" id="GO:0008270">
    <property type="term" value="F:zinc ion binding"/>
    <property type="evidence" value="ECO:0007669"/>
    <property type="project" value="UniProtKB-UniRule"/>
</dbReference>
<dbReference type="EMBL" id="LR746496">
    <property type="protein sequence ID" value="CAA7600693.1"/>
    <property type="molecule type" value="Genomic_DNA"/>
</dbReference>
<evidence type="ECO:0000259" key="7">
    <source>
        <dbReference type="Pfam" id="PF08353"/>
    </source>
</evidence>
<feature type="binding site" evidence="5">
    <location>
        <position position="227"/>
    </location>
    <ligand>
        <name>Zn(2+)</name>
        <dbReference type="ChEBI" id="CHEBI:29105"/>
    </ligand>
</feature>
<comment type="catalytic activity">
    <reaction evidence="5">
        <text>beta-D-GlcNAc-(1-&gt;4)-Mur2Ac(oyl-L-Ala-gamma-D-O-P-Glu-L-Lys-D-Ala-D-Ala)-di-trans,octa-cis-undecaprenyl diphosphate + NH4(+) = beta-D-GlcNAc-(1-&gt;4)-Mur2Ac(oyl-L-Ala-D-isoglutaminyl-L-Lys-D-Ala-D-Ala)-di-trans,octa-cis-undecaprenyl diphosphate + phosphate + H(+)</text>
        <dbReference type="Rhea" id="RHEA:57932"/>
        <dbReference type="ChEBI" id="CHEBI:15378"/>
        <dbReference type="ChEBI" id="CHEBI:28938"/>
        <dbReference type="ChEBI" id="CHEBI:43474"/>
        <dbReference type="ChEBI" id="CHEBI:62233"/>
        <dbReference type="ChEBI" id="CHEBI:143132"/>
    </reaction>
</comment>
<reference evidence="9" key="1">
    <citation type="submission" date="2014-11" db="EMBL/GenBank/DDBJ databases">
        <authorList>
            <person name="Hornung B.V."/>
        </authorList>
    </citation>
    <scope>NUCLEOTIDE SEQUENCE</scope>
    <source>
        <strain evidence="9">INE</strain>
    </source>
</reference>
<comment type="catalytic activity">
    <reaction evidence="5">
        <text>beta-D-GlcNAc-(1-&gt;4)-Mur2Ac(oyl-L-Ala-gamma-D-Glu-L-Lys-D-Ala-D-Ala)-di-trans,octa-cis-undecaprenyl diphosphate + L-glutamine + ATP + H2O = beta-D-GlcNAc-(1-&gt;4)-Mur2Ac(oyl-L-Ala-D-isoglutaminyl-L-Lys-D-Ala-D-Ala)-di-trans,octa-cis-undecaprenyl diphosphate + L-glutamate + ADP + phosphate + H(+)</text>
        <dbReference type="Rhea" id="RHEA:57928"/>
        <dbReference type="ChEBI" id="CHEBI:15377"/>
        <dbReference type="ChEBI" id="CHEBI:15378"/>
        <dbReference type="ChEBI" id="CHEBI:29985"/>
        <dbReference type="ChEBI" id="CHEBI:30616"/>
        <dbReference type="ChEBI" id="CHEBI:43474"/>
        <dbReference type="ChEBI" id="CHEBI:58359"/>
        <dbReference type="ChEBI" id="CHEBI:60033"/>
        <dbReference type="ChEBI" id="CHEBI:62233"/>
        <dbReference type="ChEBI" id="CHEBI:456216"/>
        <dbReference type="EC" id="6.3.5.13"/>
    </reaction>
</comment>